<name>A0A5M3T2M8_LIMPL</name>
<reference evidence="2 3" key="1">
    <citation type="journal article" date="2019" name="J Genomics">
        <title>The Draft Genome of a Hydrogen-producing Cyanobacterium, Arthrospira platensis NIES-46.</title>
        <authorList>
            <person name="Suzuki S."/>
            <person name="Yamaguchi H."/>
            <person name="Kawachi M."/>
        </authorList>
    </citation>
    <scope>NUCLEOTIDE SEQUENCE [LARGE SCALE GENOMIC DNA]</scope>
    <source>
        <strain evidence="2 3">NIES-46</strain>
    </source>
</reference>
<evidence type="ECO:0000313" key="2">
    <source>
        <dbReference type="EMBL" id="GCE93993.1"/>
    </source>
</evidence>
<accession>A0A5M3T2M8</accession>
<organism evidence="2 3">
    <name type="scientific">Limnospira platensis NIES-46</name>
    <dbReference type="NCBI Taxonomy" id="1236695"/>
    <lineage>
        <taxon>Bacteria</taxon>
        <taxon>Bacillati</taxon>
        <taxon>Cyanobacteriota</taxon>
        <taxon>Cyanophyceae</taxon>
        <taxon>Oscillatoriophycideae</taxon>
        <taxon>Oscillatoriales</taxon>
        <taxon>Sirenicapillariaceae</taxon>
        <taxon>Limnospira</taxon>
    </lineage>
</organism>
<dbReference type="Proteomes" id="UP000326169">
    <property type="component" value="Unassembled WGS sequence"/>
</dbReference>
<comment type="caution">
    <text evidence="2">The sequence shown here is derived from an EMBL/GenBank/DDBJ whole genome shotgun (WGS) entry which is preliminary data.</text>
</comment>
<gene>
    <name evidence="2" type="ORF">NIES46_20450</name>
</gene>
<evidence type="ECO:0000313" key="3">
    <source>
        <dbReference type="Proteomes" id="UP000326169"/>
    </source>
</evidence>
<proteinExistence type="predicted"/>
<dbReference type="InterPro" id="IPR021109">
    <property type="entry name" value="Peptidase_aspartic_dom_sf"/>
</dbReference>
<dbReference type="RefSeq" id="WP_006616914.1">
    <property type="nucleotide sequence ID" value="NZ_BIMW01000086.1"/>
</dbReference>
<keyword evidence="1" id="KW-1133">Transmembrane helix</keyword>
<keyword evidence="3" id="KW-1185">Reference proteome</keyword>
<keyword evidence="1" id="KW-0472">Membrane</keyword>
<dbReference type="InterPro" id="IPR034122">
    <property type="entry name" value="Retropepsin-like_bacterial"/>
</dbReference>
<dbReference type="Gene3D" id="2.40.70.10">
    <property type="entry name" value="Acid Proteases"/>
    <property type="match status" value="1"/>
</dbReference>
<dbReference type="GeneID" id="301682901"/>
<keyword evidence="1" id="KW-0812">Transmembrane</keyword>
<dbReference type="CDD" id="cd05483">
    <property type="entry name" value="retropepsin_like_bacteria"/>
    <property type="match status" value="1"/>
</dbReference>
<protein>
    <recommendedName>
        <fullName evidence="4">Peptidase A2 domain-containing protein</fullName>
    </recommendedName>
</protein>
<dbReference type="Pfam" id="PF13975">
    <property type="entry name" value="gag-asp_proteas"/>
    <property type="match status" value="1"/>
</dbReference>
<sequence>MNNHSINGKSHFPSLVPTIPITVGLLVVSAAFYPQGLATAQEQPGCFARTRSGRLINLNQICNFPEVVTPPGGTAVLPSAAAGVYQAPIIRRHQGIPVVLATFNDSQPFPMMIDTGASGTVITPLMAEVLGVVRTGRGLANTPSEQNVEFDLGEIISIEVGGAMASNLTVAIAPALEVGLLGQDFFGQYDVTIREDVIEFRTRG</sequence>
<dbReference type="EMBL" id="BIMW01000086">
    <property type="protein sequence ID" value="GCE93993.1"/>
    <property type="molecule type" value="Genomic_DNA"/>
</dbReference>
<dbReference type="SUPFAM" id="SSF50630">
    <property type="entry name" value="Acid proteases"/>
    <property type="match status" value="1"/>
</dbReference>
<feature type="transmembrane region" description="Helical" evidence="1">
    <location>
        <begin position="12"/>
        <end position="33"/>
    </location>
</feature>
<evidence type="ECO:0000256" key="1">
    <source>
        <dbReference type="SAM" id="Phobius"/>
    </source>
</evidence>
<evidence type="ECO:0008006" key="4">
    <source>
        <dbReference type="Google" id="ProtNLM"/>
    </source>
</evidence>